<reference evidence="2" key="1">
    <citation type="submission" date="2023-03" db="EMBL/GenBank/DDBJ databases">
        <authorList>
            <person name="Julca I."/>
        </authorList>
    </citation>
    <scope>NUCLEOTIDE SEQUENCE</scope>
</reference>
<dbReference type="Proteomes" id="UP001161247">
    <property type="component" value="Chromosome 1"/>
</dbReference>
<keyword evidence="3" id="KW-1185">Reference proteome</keyword>
<dbReference type="EMBL" id="OX459118">
    <property type="protein sequence ID" value="CAI9088938.1"/>
    <property type="molecule type" value="Genomic_DNA"/>
</dbReference>
<dbReference type="AlphaFoldDB" id="A0AAV1C1A5"/>
<evidence type="ECO:0000313" key="3">
    <source>
        <dbReference type="Proteomes" id="UP001161247"/>
    </source>
</evidence>
<sequence length="123" mass="14209">MVTNEDLANIIGRLSLREGESTRYSTSSLNTTRIDPFLTVVAKLHCPRIVSHDSIASHCRNIWSVRRGFAVRPLGENVVHIKFNDHIDWARVLHGEPWLLDRKYPLVLKPYDDLNVDFESCPW</sequence>
<proteinExistence type="predicted"/>
<dbReference type="Pfam" id="PF14111">
    <property type="entry name" value="DUF4283"/>
    <property type="match status" value="1"/>
</dbReference>
<protein>
    <submittedName>
        <fullName evidence="2">OLC1v1023398C1</fullName>
    </submittedName>
</protein>
<organism evidence="2 3">
    <name type="scientific">Oldenlandia corymbosa var. corymbosa</name>
    <dbReference type="NCBI Taxonomy" id="529605"/>
    <lineage>
        <taxon>Eukaryota</taxon>
        <taxon>Viridiplantae</taxon>
        <taxon>Streptophyta</taxon>
        <taxon>Embryophyta</taxon>
        <taxon>Tracheophyta</taxon>
        <taxon>Spermatophyta</taxon>
        <taxon>Magnoliopsida</taxon>
        <taxon>eudicotyledons</taxon>
        <taxon>Gunneridae</taxon>
        <taxon>Pentapetalae</taxon>
        <taxon>asterids</taxon>
        <taxon>lamiids</taxon>
        <taxon>Gentianales</taxon>
        <taxon>Rubiaceae</taxon>
        <taxon>Rubioideae</taxon>
        <taxon>Spermacoceae</taxon>
        <taxon>Hedyotis-Oldenlandia complex</taxon>
        <taxon>Oldenlandia</taxon>
    </lineage>
</organism>
<evidence type="ECO:0000313" key="2">
    <source>
        <dbReference type="EMBL" id="CAI9088938.1"/>
    </source>
</evidence>
<gene>
    <name evidence="2" type="ORF">OLC1_LOCUS1393</name>
</gene>
<accession>A0AAV1C1A5</accession>
<feature type="domain" description="DUF4283" evidence="1">
    <location>
        <begin position="39"/>
        <end position="112"/>
    </location>
</feature>
<evidence type="ECO:0000259" key="1">
    <source>
        <dbReference type="Pfam" id="PF14111"/>
    </source>
</evidence>
<dbReference type="InterPro" id="IPR025558">
    <property type="entry name" value="DUF4283"/>
</dbReference>
<name>A0AAV1C1A5_OLDCO</name>